<dbReference type="Proteomes" id="UP000287296">
    <property type="component" value="Unassembled WGS sequence"/>
</dbReference>
<gene>
    <name evidence="1" type="ORF">D5F11_005800</name>
</gene>
<comment type="caution">
    <text evidence="1">The sequence shown here is derived from an EMBL/GenBank/DDBJ whole genome shotgun (WGS) entry which is preliminary data.</text>
</comment>
<dbReference type="InterPro" id="IPR003772">
    <property type="entry name" value="YceD"/>
</dbReference>
<protein>
    <submittedName>
        <fullName evidence="1">DUF177 domain-containing protein</fullName>
    </submittedName>
</protein>
<name>A0A429XBM4_SIMTE</name>
<dbReference type="AlphaFoldDB" id="A0A429XBM4"/>
<organism evidence="1 2">
    <name type="scientific">Siminovitchia terrae</name>
    <name type="common">Bacillus terrae</name>
    <dbReference type="NCBI Taxonomy" id="1914933"/>
    <lineage>
        <taxon>Bacteria</taxon>
        <taxon>Bacillati</taxon>
        <taxon>Bacillota</taxon>
        <taxon>Bacilli</taxon>
        <taxon>Bacillales</taxon>
        <taxon>Bacillaceae</taxon>
        <taxon>Siminovitchia</taxon>
    </lineage>
</organism>
<evidence type="ECO:0000313" key="1">
    <source>
        <dbReference type="EMBL" id="RST60858.1"/>
    </source>
</evidence>
<accession>A0A429XBM4</accession>
<dbReference type="Pfam" id="PF02620">
    <property type="entry name" value="YceD"/>
    <property type="match status" value="1"/>
</dbReference>
<proteinExistence type="predicted"/>
<reference evidence="1 2" key="1">
    <citation type="submission" date="2018-12" db="EMBL/GenBank/DDBJ databases">
        <authorList>
            <person name="Sun L."/>
            <person name="Chen Z."/>
        </authorList>
    </citation>
    <scope>NUCLEOTIDE SEQUENCE [LARGE SCALE GENOMIC DNA]</scope>
    <source>
        <strain evidence="1 2">LMG 29736</strain>
    </source>
</reference>
<dbReference type="OrthoDB" id="9790372at2"/>
<dbReference type="RefSeq" id="WP_120115262.1">
    <property type="nucleotide sequence ID" value="NZ_QYTW02000003.1"/>
</dbReference>
<evidence type="ECO:0000313" key="2">
    <source>
        <dbReference type="Proteomes" id="UP000287296"/>
    </source>
</evidence>
<sequence>MKWTVAELHKYQYEAMTFDKTIDLAEELKKADSEIREVSPIRVQGRADVDSDKAAFHLHITGAFILPCSRTLADVEYPFDIHSIETFSLNPLNYQVDENEEIHEIVGGVIDLKPVVHELVLLEVPIQVFSPEVEESSSLPSGQDWKVLTEDQLYEVREREKKKIDPRLADLAKLLQKDEDEKQR</sequence>
<dbReference type="EMBL" id="QYTW02000003">
    <property type="protein sequence ID" value="RST60858.1"/>
    <property type="molecule type" value="Genomic_DNA"/>
</dbReference>